<keyword evidence="4" id="KW-1133">Transmembrane helix</keyword>
<feature type="compositionally biased region" description="Polar residues" evidence="7">
    <location>
        <begin position="195"/>
        <end position="207"/>
    </location>
</feature>
<feature type="compositionally biased region" description="Basic residues" evidence="7">
    <location>
        <begin position="209"/>
        <end position="222"/>
    </location>
</feature>
<feature type="region of interest" description="Disordered" evidence="7">
    <location>
        <begin position="80"/>
        <end position="275"/>
    </location>
</feature>
<dbReference type="PANTHER" id="PTHR47808">
    <property type="entry name" value="INNER NUCLEAR MEMBRANE PROTEIN HEH2-RELATED"/>
    <property type="match status" value="1"/>
</dbReference>
<dbReference type="GO" id="GO:0005783">
    <property type="term" value="C:endoplasmic reticulum"/>
    <property type="evidence" value="ECO:0007669"/>
    <property type="project" value="TreeGrafter"/>
</dbReference>
<dbReference type="CDD" id="cd12935">
    <property type="entry name" value="LEM_like"/>
    <property type="match status" value="1"/>
</dbReference>
<evidence type="ECO:0000256" key="3">
    <source>
        <dbReference type="ARBA" id="ARBA00022692"/>
    </source>
</evidence>
<dbReference type="PANTHER" id="PTHR47808:SF2">
    <property type="entry name" value="LEM DOMAIN-CONTAINING PROTEIN 2"/>
    <property type="match status" value="1"/>
</dbReference>
<dbReference type="Pfam" id="PF12949">
    <property type="entry name" value="HeH"/>
    <property type="match status" value="1"/>
</dbReference>
<evidence type="ECO:0000256" key="4">
    <source>
        <dbReference type="ARBA" id="ARBA00022989"/>
    </source>
</evidence>
<keyword evidence="11" id="KW-1185">Reference proteome</keyword>
<protein>
    <recommendedName>
        <fullName evidence="12">Man1/Src1 C-terminal domain-containing protein</fullName>
    </recommendedName>
</protein>
<dbReference type="InterPro" id="IPR025856">
    <property type="entry name" value="HeH/LEM_domain"/>
</dbReference>
<accession>A0A9Q5HQI5</accession>
<feature type="compositionally biased region" description="Pro residues" evidence="7">
    <location>
        <begin position="228"/>
        <end position="241"/>
    </location>
</feature>
<feature type="compositionally biased region" description="Acidic residues" evidence="7">
    <location>
        <begin position="306"/>
        <end position="329"/>
    </location>
</feature>
<evidence type="ECO:0000313" key="10">
    <source>
        <dbReference type="EMBL" id="OCB84095.1"/>
    </source>
</evidence>
<dbReference type="GO" id="GO:0034399">
    <property type="term" value="C:nuclear periphery"/>
    <property type="evidence" value="ECO:0007669"/>
    <property type="project" value="TreeGrafter"/>
</dbReference>
<evidence type="ECO:0000259" key="8">
    <source>
        <dbReference type="Pfam" id="PF09402"/>
    </source>
</evidence>
<sequence>MSRPTTSQIIGKGDYLQPDFNPKTLTIPHLIGILAYHQIPYPPQHNKAKLVEIFDEEIKKNYVELRKEWQERQDTLASEEGIVNGVTGSPVQKQPVRRSSRRASREPSAEPARIEPTKRRRASAEPRLGRARRTAPKRIEVISEESEDEQPQVKVEEPPPKIAKKRDSEAARPSRRISQKFGPGTEDSGWEDYNIFQSGAESSSPVRSPTKKARKSALRRRTSFSAPPEMPPSPPKAPFTPPHFDFSPELPPMEPRTPRWRLSMQEPSDDYYDDVSGLADVSAAIVVEDDDGEEDDEEQQFLPRDQEDEDQEDEEEVDELEDEENELEDSQTVAVAQRIAEGGQLVRRESKSDQSIPLWQRIAILLLVLALSSLSAWYKIESAPIGYCDTGSHTNDVLLDIRKKREETESCYAEHSEDGKRGSCPPLPLVPLPRPEACTPCPAHATCSRFSVRCDDGYILSPHPLSHIPYLSELANGLPGLGPIAFPPRCVDDELRKKHIGRLGKLIDTTLAETKGNRICTGIDPEKPIDGGEARKWGYDYEDLKSTLYKKEYNNREDSRLRAEFDAVFQEALGQLKKYGRIIEGKDSTGRKYIASDHADMTWSCKATVALRRSWAEWRSKVFGTIGLILFSWYLKVKNAQRREEKQRVAELVQIALDELREVEMRHHTDPVTTPHPYLSSVQLRDLILQDEHDPQVRRRLWGPVERVIEGNANVRVNCEELRGGEEDRVWTWVGSTGLASPSKKRVSLPSQSPSRE</sequence>
<dbReference type="OrthoDB" id="5376590at2759"/>
<keyword evidence="3" id="KW-0812">Transmembrane</keyword>
<dbReference type="GO" id="GO:0003682">
    <property type="term" value="F:chromatin binding"/>
    <property type="evidence" value="ECO:0007669"/>
    <property type="project" value="InterPro"/>
</dbReference>
<feature type="compositionally biased region" description="Basic and acidic residues" evidence="7">
    <location>
        <begin position="103"/>
        <end position="128"/>
    </location>
</feature>
<evidence type="ECO:0000259" key="9">
    <source>
        <dbReference type="Pfam" id="PF12949"/>
    </source>
</evidence>
<name>A0A9Q5HQI5_SANBA</name>
<evidence type="ECO:0008006" key="12">
    <source>
        <dbReference type="Google" id="ProtNLM"/>
    </source>
</evidence>
<keyword evidence="5" id="KW-0472">Membrane</keyword>
<reference evidence="10" key="1">
    <citation type="submission" date="2016-06" db="EMBL/GenBank/DDBJ databases">
        <title>Draft Genome sequence of the fungus Inonotus baumii.</title>
        <authorList>
            <person name="Zhu H."/>
            <person name="Lin W."/>
        </authorList>
    </citation>
    <scope>NUCLEOTIDE SEQUENCE</scope>
    <source>
        <strain evidence="10">821</strain>
    </source>
</reference>
<gene>
    <name evidence="10" type="ORF">A7U60_g8767</name>
</gene>
<dbReference type="Gene3D" id="1.10.10.1180">
    <property type="entry name" value="MAN1, winged-helix domain"/>
    <property type="match status" value="1"/>
</dbReference>
<keyword evidence="2" id="KW-0597">Phosphoprotein</keyword>
<dbReference type="Pfam" id="PF09402">
    <property type="entry name" value="MSC"/>
    <property type="match status" value="1"/>
</dbReference>
<feature type="domain" description="HeH/LEM" evidence="9">
    <location>
        <begin position="22"/>
        <end position="56"/>
    </location>
</feature>
<dbReference type="InterPro" id="IPR044780">
    <property type="entry name" value="Heh2/Src1"/>
</dbReference>
<dbReference type="InterPro" id="IPR018996">
    <property type="entry name" value="Man1/Src1-like_C"/>
</dbReference>
<evidence type="ECO:0000256" key="7">
    <source>
        <dbReference type="SAM" id="MobiDB-lite"/>
    </source>
</evidence>
<comment type="caution">
    <text evidence="10">The sequence shown here is derived from an EMBL/GenBank/DDBJ whole genome shotgun (WGS) entry which is preliminary data.</text>
</comment>
<evidence type="ECO:0000256" key="5">
    <source>
        <dbReference type="ARBA" id="ARBA00023136"/>
    </source>
</evidence>
<evidence type="ECO:0000256" key="1">
    <source>
        <dbReference type="ARBA" id="ARBA00004540"/>
    </source>
</evidence>
<evidence type="ECO:0000256" key="6">
    <source>
        <dbReference type="ARBA" id="ARBA00023242"/>
    </source>
</evidence>
<dbReference type="GO" id="GO:0071763">
    <property type="term" value="P:nuclear membrane organization"/>
    <property type="evidence" value="ECO:0007669"/>
    <property type="project" value="TreeGrafter"/>
</dbReference>
<proteinExistence type="predicted"/>
<feature type="compositionally biased region" description="Acidic residues" evidence="7">
    <location>
        <begin position="290"/>
        <end position="299"/>
    </location>
</feature>
<dbReference type="GO" id="GO:0005637">
    <property type="term" value="C:nuclear inner membrane"/>
    <property type="evidence" value="ECO:0007669"/>
    <property type="project" value="UniProtKB-SubCell"/>
</dbReference>
<dbReference type="Proteomes" id="UP000757232">
    <property type="component" value="Unassembled WGS sequence"/>
</dbReference>
<comment type="subcellular location">
    <subcellularLocation>
        <location evidence="1">Nucleus inner membrane</location>
    </subcellularLocation>
</comment>
<feature type="region of interest" description="Disordered" evidence="7">
    <location>
        <begin position="290"/>
        <end position="332"/>
    </location>
</feature>
<keyword evidence="6" id="KW-0539">Nucleus</keyword>
<dbReference type="EMBL" id="LNZH02000216">
    <property type="protein sequence ID" value="OCB84095.1"/>
    <property type="molecule type" value="Genomic_DNA"/>
</dbReference>
<organism evidence="10 11">
    <name type="scientific">Sanghuangporus baumii</name>
    <name type="common">Phellinus baumii</name>
    <dbReference type="NCBI Taxonomy" id="108892"/>
    <lineage>
        <taxon>Eukaryota</taxon>
        <taxon>Fungi</taxon>
        <taxon>Dikarya</taxon>
        <taxon>Basidiomycota</taxon>
        <taxon>Agaricomycotina</taxon>
        <taxon>Agaricomycetes</taxon>
        <taxon>Hymenochaetales</taxon>
        <taxon>Hymenochaetaceae</taxon>
        <taxon>Sanghuangporus</taxon>
    </lineage>
</organism>
<feature type="compositionally biased region" description="Basic and acidic residues" evidence="7">
    <location>
        <begin position="154"/>
        <end position="172"/>
    </location>
</feature>
<feature type="domain" description="Man1/Src1-like C-terminal" evidence="8">
    <location>
        <begin position="366"/>
        <end position="736"/>
    </location>
</feature>
<dbReference type="InterPro" id="IPR041885">
    <property type="entry name" value="MAN1_winged_helix_dom"/>
</dbReference>
<dbReference type="AlphaFoldDB" id="A0A9Q5HQI5"/>
<evidence type="ECO:0000256" key="2">
    <source>
        <dbReference type="ARBA" id="ARBA00022553"/>
    </source>
</evidence>
<evidence type="ECO:0000313" key="11">
    <source>
        <dbReference type="Proteomes" id="UP000757232"/>
    </source>
</evidence>